<dbReference type="GO" id="GO:0006915">
    <property type="term" value="P:apoptotic process"/>
    <property type="evidence" value="ECO:0007669"/>
    <property type="project" value="UniProtKB-KW"/>
</dbReference>
<protein>
    <submittedName>
        <fullName evidence="2">Uncharacterized protein</fullName>
    </submittedName>
</protein>
<accession>K1PJ27</accession>
<dbReference type="PANTHER" id="PTHR48169">
    <property type="entry name" value="DED DOMAIN-CONTAINING PROTEIN"/>
    <property type="match status" value="1"/>
</dbReference>
<organism evidence="2">
    <name type="scientific">Magallana gigas</name>
    <name type="common">Pacific oyster</name>
    <name type="synonym">Crassostrea gigas</name>
    <dbReference type="NCBI Taxonomy" id="29159"/>
    <lineage>
        <taxon>Eukaryota</taxon>
        <taxon>Metazoa</taxon>
        <taxon>Spiralia</taxon>
        <taxon>Lophotrochozoa</taxon>
        <taxon>Mollusca</taxon>
        <taxon>Bivalvia</taxon>
        <taxon>Autobranchia</taxon>
        <taxon>Pteriomorphia</taxon>
        <taxon>Ostreida</taxon>
        <taxon>Ostreoidea</taxon>
        <taxon>Ostreidae</taxon>
        <taxon>Magallana</taxon>
    </lineage>
</organism>
<keyword evidence="1" id="KW-0053">Apoptosis</keyword>
<dbReference type="GO" id="GO:0042981">
    <property type="term" value="P:regulation of apoptotic process"/>
    <property type="evidence" value="ECO:0007669"/>
    <property type="project" value="InterPro"/>
</dbReference>
<dbReference type="SMART" id="SM00031">
    <property type="entry name" value="DED"/>
    <property type="match status" value="1"/>
</dbReference>
<gene>
    <name evidence="2" type="ORF">CGI_10003768</name>
</gene>
<evidence type="ECO:0000313" key="2">
    <source>
        <dbReference type="EMBL" id="EKC21563.1"/>
    </source>
</evidence>
<dbReference type="PROSITE" id="PS50168">
    <property type="entry name" value="DED"/>
    <property type="match status" value="1"/>
</dbReference>
<dbReference type="InterPro" id="IPR011029">
    <property type="entry name" value="DEATH-like_dom_sf"/>
</dbReference>
<dbReference type="EMBL" id="JH818199">
    <property type="protein sequence ID" value="EKC21563.1"/>
    <property type="molecule type" value="Genomic_DNA"/>
</dbReference>
<dbReference type="Pfam" id="PF01335">
    <property type="entry name" value="DED"/>
    <property type="match status" value="1"/>
</dbReference>
<name>K1PJ27_MAGGI</name>
<dbReference type="PANTHER" id="PTHR48169:SF7">
    <property type="entry name" value="CASPASE 10"/>
    <property type="match status" value="1"/>
</dbReference>
<evidence type="ECO:0000256" key="1">
    <source>
        <dbReference type="ARBA" id="ARBA00022703"/>
    </source>
</evidence>
<dbReference type="AlphaFoldDB" id="K1PJ27"/>
<dbReference type="Gene3D" id="1.10.533.10">
    <property type="entry name" value="Death Domain, Fas"/>
    <property type="match status" value="1"/>
</dbReference>
<dbReference type="CDD" id="cd08792">
    <property type="entry name" value="DED_Caspase_8_10_r1"/>
    <property type="match status" value="1"/>
</dbReference>
<dbReference type="InterPro" id="IPR001875">
    <property type="entry name" value="DED_dom"/>
</dbReference>
<proteinExistence type="predicted"/>
<dbReference type="HOGENOM" id="CLU_2212461_0_0_1"/>
<dbReference type="SUPFAM" id="SSF47986">
    <property type="entry name" value="DEATH domain"/>
    <property type="match status" value="1"/>
</dbReference>
<dbReference type="InParanoid" id="K1PJ27"/>
<sequence length="107" mass="12520">MTHLGDFKAILLDIDAHLDSKDLELLKFLCKDVVSFSVLGKCQRCLDVFANLEQKGKLKEENSKYLQECFHYMQRKDLIRKLSGDPQQLENRIRANGPNYLTEFRQD</sequence>
<reference evidence="2" key="1">
    <citation type="journal article" date="2012" name="Nature">
        <title>The oyster genome reveals stress adaptation and complexity of shell formation.</title>
        <authorList>
            <person name="Zhang G."/>
            <person name="Fang X."/>
            <person name="Guo X."/>
            <person name="Li L."/>
            <person name="Luo R."/>
            <person name="Xu F."/>
            <person name="Yang P."/>
            <person name="Zhang L."/>
            <person name="Wang X."/>
            <person name="Qi H."/>
            <person name="Xiong Z."/>
            <person name="Que H."/>
            <person name="Xie Y."/>
            <person name="Holland P.W."/>
            <person name="Paps J."/>
            <person name="Zhu Y."/>
            <person name="Wu F."/>
            <person name="Chen Y."/>
            <person name="Wang J."/>
            <person name="Peng C."/>
            <person name="Meng J."/>
            <person name="Yang L."/>
            <person name="Liu J."/>
            <person name="Wen B."/>
            <person name="Zhang N."/>
            <person name="Huang Z."/>
            <person name="Zhu Q."/>
            <person name="Feng Y."/>
            <person name="Mount A."/>
            <person name="Hedgecock D."/>
            <person name="Xu Z."/>
            <person name="Liu Y."/>
            <person name="Domazet-Loso T."/>
            <person name="Du Y."/>
            <person name="Sun X."/>
            <person name="Zhang S."/>
            <person name="Liu B."/>
            <person name="Cheng P."/>
            <person name="Jiang X."/>
            <person name="Li J."/>
            <person name="Fan D."/>
            <person name="Wang W."/>
            <person name="Fu W."/>
            <person name="Wang T."/>
            <person name="Wang B."/>
            <person name="Zhang J."/>
            <person name="Peng Z."/>
            <person name="Li Y."/>
            <person name="Li N."/>
            <person name="Wang J."/>
            <person name="Chen M."/>
            <person name="He Y."/>
            <person name="Tan F."/>
            <person name="Song X."/>
            <person name="Zheng Q."/>
            <person name="Huang R."/>
            <person name="Yang H."/>
            <person name="Du X."/>
            <person name="Chen L."/>
            <person name="Yang M."/>
            <person name="Gaffney P.M."/>
            <person name="Wang S."/>
            <person name="Luo L."/>
            <person name="She Z."/>
            <person name="Ming Y."/>
            <person name="Huang W."/>
            <person name="Zhang S."/>
            <person name="Huang B."/>
            <person name="Zhang Y."/>
            <person name="Qu T."/>
            <person name="Ni P."/>
            <person name="Miao G."/>
            <person name="Wang J."/>
            <person name="Wang Q."/>
            <person name="Steinberg C.E."/>
            <person name="Wang H."/>
            <person name="Li N."/>
            <person name="Qian L."/>
            <person name="Zhang G."/>
            <person name="Li Y."/>
            <person name="Yang H."/>
            <person name="Liu X."/>
            <person name="Wang J."/>
            <person name="Yin Y."/>
            <person name="Wang J."/>
        </authorList>
    </citation>
    <scope>NUCLEOTIDE SEQUENCE [LARGE SCALE GENOMIC DNA]</scope>
    <source>
        <strain evidence="2">05x7-T-G4-1.051#20</strain>
    </source>
</reference>